<keyword evidence="4 5" id="KW-0472">Membrane</keyword>
<evidence type="ECO:0000313" key="7">
    <source>
        <dbReference type="Proteomes" id="UP000242457"/>
    </source>
</evidence>
<keyword evidence="6" id="KW-0406">Ion transport</keyword>
<gene>
    <name evidence="6" type="ORF">APICC_04418</name>
</gene>
<dbReference type="SUPFAM" id="SSF81324">
    <property type="entry name" value="Voltage-gated potassium channels"/>
    <property type="match status" value="1"/>
</dbReference>
<accession>A0A2A3E661</accession>
<keyword evidence="6" id="KW-0813">Transport</keyword>
<dbReference type="OrthoDB" id="297496at2759"/>
<feature type="transmembrane region" description="Helical" evidence="5">
    <location>
        <begin position="76"/>
        <end position="97"/>
    </location>
</feature>
<dbReference type="GO" id="GO:0030322">
    <property type="term" value="P:stabilization of membrane potential"/>
    <property type="evidence" value="ECO:0007669"/>
    <property type="project" value="TreeGrafter"/>
</dbReference>
<evidence type="ECO:0000313" key="6">
    <source>
        <dbReference type="EMBL" id="PBC26762.1"/>
    </source>
</evidence>
<dbReference type="GO" id="GO:0015271">
    <property type="term" value="F:outward rectifier potassium channel activity"/>
    <property type="evidence" value="ECO:0007669"/>
    <property type="project" value="TreeGrafter"/>
</dbReference>
<dbReference type="GO" id="GO:0022841">
    <property type="term" value="F:potassium ion leak channel activity"/>
    <property type="evidence" value="ECO:0007669"/>
    <property type="project" value="TreeGrafter"/>
</dbReference>
<evidence type="ECO:0000256" key="2">
    <source>
        <dbReference type="ARBA" id="ARBA00022692"/>
    </source>
</evidence>
<name>A0A2A3E661_APICC</name>
<dbReference type="STRING" id="94128.A0A2A3E661"/>
<dbReference type="PANTHER" id="PTHR11003:SF334">
    <property type="entry name" value="FI03418P"/>
    <property type="match status" value="1"/>
</dbReference>
<dbReference type="EMBL" id="KZ288369">
    <property type="protein sequence ID" value="PBC26762.1"/>
    <property type="molecule type" value="Genomic_DNA"/>
</dbReference>
<dbReference type="GO" id="GO:0005886">
    <property type="term" value="C:plasma membrane"/>
    <property type="evidence" value="ECO:0007669"/>
    <property type="project" value="TreeGrafter"/>
</dbReference>
<keyword evidence="6" id="KW-0407">Ion channel</keyword>
<comment type="subcellular location">
    <subcellularLocation>
        <location evidence="1">Membrane</location>
        <topology evidence="1">Multi-pass membrane protein</topology>
    </subcellularLocation>
</comment>
<evidence type="ECO:0000256" key="3">
    <source>
        <dbReference type="ARBA" id="ARBA00022989"/>
    </source>
</evidence>
<keyword evidence="3 5" id="KW-1133">Transmembrane helix</keyword>
<evidence type="ECO:0000256" key="5">
    <source>
        <dbReference type="SAM" id="Phobius"/>
    </source>
</evidence>
<feature type="transmembrane region" description="Helical" evidence="5">
    <location>
        <begin position="171"/>
        <end position="190"/>
    </location>
</feature>
<organism evidence="6 7">
    <name type="scientific">Apis cerana cerana</name>
    <name type="common">Oriental honeybee</name>
    <dbReference type="NCBI Taxonomy" id="94128"/>
    <lineage>
        <taxon>Eukaryota</taxon>
        <taxon>Metazoa</taxon>
        <taxon>Ecdysozoa</taxon>
        <taxon>Arthropoda</taxon>
        <taxon>Hexapoda</taxon>
        <taxon>Insecta</taxon>
        <taxon>Pterygota</taxon>
        <taxon>Neoptera</taxon>
        <taxon>Endopterygota</taxon>
        <taxon>Hymenoptera</taxon>
        <taxon>Apocrita</taxon>
        <taxon>Aculeata</taxon>
        <taxon>Apoidea</taxon>
        <taxon>Anthophila</taxon>
        <taxon>Apidae</taxon>
        <taxon>Apis</taxon>
    </lineage>
</organism>
<dbReference type="Proteomes" id="UP000242457">
    <property type="component" value="Unassembled WGS sequence"/>
</dbReference>
<sequence>MHMEIQYSTYNFLQICGKLKKFDILENDKSSKYEWTELTIELHSRRNCEICCHMHHMQFVECIDLRRGNGKQIRCVFSHVSLISLVVLYCLIGAYAFEALEAAHEKEIKKSIKDVRGNVAEQLWKITKEVEVLIRENWTDRALRELKSFENNLVWMMEKEGWDGSEGEDDIQWTFAGALFYSIVVITTIGKF</sequence>
<keyword evidence="2 5" id="KW-0812">Transmembrane</keyword>
<reference evidence="6 7" key="1">
    <citation type="submission" date="2014-07" db="EMBL/GenBank/DDBJ databases">
        <title>Genomic and transcriptomic analysis on Apis cerana provide comprehensive insights into honey bee biology.</title>
        <authorList>
            <person name="Diao Q."/>
            <person name="Sun L."/>
            <person name="Zheng H."/>
            <person name="Zheng H."/>
            <person name="Xu S."/>
            <person name="Wang S."/>
            <person name="Zeng Z."/>
            <person name="Hu F."/>
            <person name="Su S."/>
            <person name="Wu J."/>
        </authorList>
    </citation>
    <scope>NUCLEOTIDE SEQUENCE [LARGE SCALE GENOMIC DNA]</scope>
    <source>
        <tissue evidence="6">Pupae without intestine</tissue>
    </source>
</reference>
<keyword evidence="7" id="KW-1185">Reference proteome</keyword>
<dbReference type="InterPro" id="IPR003280">
    <property type="entry name" value="2pore_dom_K_chnl"/>
</dbReference>
<dbReference type="PANTHER" id="PTHR11003">
    <property type="entry name" value="POTASSIUM CHANNEL, SUBFAMILY K"/>
    <property type="match status" value="1"/>
</dbReference>
<proteinExistence type="predicted"/>
<evidence type="ECO:0000256" key="4">
    <source>
        <dbReference type="ARBA" id="ARBA00023136"/>
    </source>
</evidence>
<dbReference type="AlphaFoldDB" id="A0A2A3E661"/>
<dbReference type="Gene3D" id="1.10.287.70">
    <property type="match status" value="1"/>
</dbReference>
<evidence type="ECO:0000256" key="1">
    <source>
        <dbReference type="ARBA" id="ARBA00004141"/>
    </source>
</evidence>
<protein>
    <submittedName>
        <fullName evidence="6">TWiK family of potassium channels protein</fullName>
    </submittedName>
</protein>